<dbReference type="InterPro" id="IPR044163">
    <property type="entry name" value="SARED1-like"/>
</dbReference>
<dbReference type="OrthoDB" id="419598at2759"/>
<evidence type="ECO:0000259" key="3">
    <source>
        <dbReference type="Pfam" id="PF13460"/>
    </source>
</evidence>
<evidence type="ECO:0000256" key="1">
    <source>
        <dbReference type="SAM" id="MobiDB-lite"/>
    </source>
</evidence>
<dbReference type="Pfam" id="PF13460">
    <property type="entry name" value="NAD_binding_10"/>
    <property type="match status" value="1"/>
</dbReference>
<reference evidence="5" key="2">
    <citation type="submission" date="2021-11" db="EMBL/GenBank/DDBJ databases">
        <authorList>
            <consortium name="Genoscope - CEA"/>
            <person name="William W."/>
        </authorList>
    </citation>
    <scope>NUCLEOTIDE SEQUENCE</scope>
</reference>
<dbReference type="InterPro" id="IPR016040">
    <property type="entry name" value="NAD(P)-bd_dom"/>
</dbReference>
<dbReference type="Proteomes" id="UP000789595">
    <property type="component" value="Unassembled WGS sequence"/>
</dbReference>
<sequence length="303" mass="31831">MHRFLSLLLFVQAHALKKVLVTGAGGRTGKLVFEQLKADSNYKPVGLARSGKAQKALKAVGASDDEVCVADIADEKSLAAAMAGCDAVVLCTSAVPAIKPLSLMKTMATKVLPFVKTSRPAFKFPKNGTPEEVDWFGAKKQIDAAKTAGVKQFVFVSSMGGTNPDNFLNSIGRRKDGSGGDILLWKRKAERYLVESGVPYTIIHPGGLVDEDGSKRELVVGVNDEIMKNPEFSSGGTRSVARADVARVCKAALGSASATGVALDLVSKKAGDGTPTKDASSVFTSPGKYTYESAATDPPSIFS</sequence>
<protein>
    <recommendedName>
        <fullName evidence="3">NAD(P)-binding domain-containing protein</fullName>
    </recommendedName>
</protein>
<evidence type="ECO:0000313" key="5">
    <source>
        <dbReference type="EMBL" id="CAH0365635.1"/>
    </source>
</evidence>
<dbReference type="SUPFAM" id="SSF51735">
    <property type="entry name" value="NAD(P)-binding Rossmann-fold domains"/>
    <property type="match status" value="1"/>
</dbReference>
<name>A0A7S4A772_9STRA</name>
<evidence type="ECO:0000313" key="6">
    <source>
        <dbReference type="Proteomes" id="UP000789595"/>
    </source>
</evidence>
<organism evidence="4">
    <name type="scientific">Pelagomonas calceolata</name>
    <dbReference type="NCBI Taxonomy" id="35677"/>
    <lineage>
        <taxon>Eukaryota</taxon>
        <taxon>Sar</taxon>
        <taxon>Stramenopiles</taxon>
        <taxon>Ochrophyta</taxon>
        <taxon>Pelagophyceae</taxon>
        <taxon>Pelagomonadales</taxon>
        <taxon>Pelagomonadaceae</taxon>
        <taxon>Pelagomonas</taxon>
    </lineage>
</organism>
<evidence type="ECO:0000313" key="4">
    <source>
        <dbReference type="EMBL" id="CAE0705972.1"/>
    </source>
</evidence>
<evidence type="ECO:0000256" key="2">
    <source>
        <dbReference type="SAM" id="SignalP"/>
    </source>
</evidence>
<feature type="chain" id="PRO_5035593841" description="NAD(P)-binding domain-containing protein" evidence="2">
    <location>
        <begin position="16"/>
        <end position="303"/>
    </location>
</feature>
<dbReference type="InterPro" id="IPR036291">
    <property type="entry name" value="NAD(P)-bd_dom_sf"/>
</dbReference>
<dbReference type="CDD" id="cd05243">
    <property type="entry name" value="SDR_a5"/>
    <property type="match status" value="1"/>
</dbReference>
<dbReference type="GO" id="GO:0016491">
    <property type="term" value="F:oxidoreductase activity"/>
    <property type="evidence" value="ECO:0007669"/>
    <property type="project" value="InterPro"/>
</dbReference>
<dbReference type="Gene3D" id="3.40.50.720">
    <property type="entry name" value="NAD(P)-binding Rossmann-like Domain"/>
    <property type="match status" value="1"/>
</dbReference>
<dbReference type="PANTHER" id="PTHR14194">
    <property type="entry name" value="NITROGEN METABOLIC REGULATION PROTEIN NMR-RELATED"/>
    <property type="match status" value="1"/>
</dbReference>
<proteinExistence type="predicted"/>
<dbReference type="EMBL" id="HBIW01024824">
    <property type="protein sequence ID" value="CAE0705972.1"/>
    <property type="molecule type" value="Transcribed_RNA"/>
</dbReference>
<accession>A0A7S4A772</accession>
<reference evidence="4" key="1">
    <citation type="submission" date="2021-01" db="EMBL/GenBank/DDBJ databases">
        <authorList>
            <person name="Corre E."/>
            <person name="Pelletier E."/>
            <person name="Niang G."/>
            <person name="Scheremetjew M."/>
            <person name="Finn R."/>
            <person name="Kale V."/>
            <person name="Holt S."/>
            <person name="Cochrane G."/>
            <person name="Meng A."/>
            <person name="Brown T."/>
            <person name="Cohen L."/>
        </authorList>
    </citation>
    <scope>NUCLEOTIDE SEQUENCE</scope>
    <source>
        <strain evidence="4">CCMP1756</strain>
    </source>
</reference>
<feature type="region of interest" description="Disordered" evidence="1">
    <location>
        <begin position="268"/>
        <end position="303"/>
    </location>
</feature>
<dbReference type="AlphaFoldDB" id="A0A7S4A772"/>
<keyword evidence="2" id="KW-0732">Signal</keyword>
<keyword evidence="6" id="KW-1185">Reference proteome</keyword>
<dbReference type="EMBL" id="CAKKNE010000001">
    <property type="protein sequence ID" value="CAH0365635.1"/>
    <property type="molecule type" value="Genomic_DNA"/>
</dbReference>
<feature type="domain" description="NAD(P)-binding" evidence="3">
    <location>
        <begin position="23"/>
        <end position="253"/>
    </location>
</feature>
<dbReference type="PANTHER" id="PTHR14194:SF86">
    <property type="entry name" value="OS05G0110300 PROTEIN"/>
    <property type="match status" value="1"/>
</dbReference>
<gene>
    <name evidence="4" type="ORF">PCAL00307_LOCUS21422</name>
    <name evidence="5" type="ORF">PECAL_1P20830</name>
</gene>
<feature type="signal peptide" evidence="2">
    <location>
        <begin position="1"/>
        <end position="15"/>
    </location>
</feature>